<keyword evidence="8" id="KW-1185">Reference proteome</keyword>
<dbReference type="Proteomes" id="UP000092498">
    <property type="component" value="Chromosome"/>
</dbReference>
<protein>
    <recommendedName>
        <fullName evidence="9">LysE family translocator</fullName>
    </recommendedName>
</protein>
<evidence type="ECO:0000256" key="2">
    <source>
        <dbReference type="ARBA" id="ARBA00022475"/>
    </source>
</evidence>
<proteinExistence type="predicted"/>
<evidence type="ECO:0000256" key="5">
    <source>
        <dbReference type="ARBA" id="ARBA00023136"/>
    </source>
</evidence>
<organism evidence="7 8">
    <name type="scientific">Candidatus Viadribacter manganicus</name>
    <dbReference type="NCBI Taxonomy" id="1759059"/>
    <lineage>
        <taxon>Bacteria</taxon>
        <taxon>Pseudomonadati</taxon>
        <taxon>Pseudomonadota</taxon>
        <taxon>Alphaproteobacteria</taxon>
        <taxon>Hyphomonadales</taxon>
        <taxon>Hyphomonadaceae</taxon>
        <taxon>Candidatus Viadribacter</taxon>
    </lineage>
</organism>
<dbReference type="OrthoDB" id="9804822at2"/>
<dbReference type="FunCoup" id="A0A1B1AMF9">
    <property type="interactions" value="142"/>
</dbReference>
<feature type="transmembrane region" description="Helical" evidence="6">
    <location>
        <begin position="137"/>
        <end position="155"/>
    </location>
</feature>
<evidence type="ECO:0000313" key="7">
    <source>
        <dbReference type="EMBL" id="ANP47743.1"/>
    </source>
</evidence>
<dbReference type="PANTHER" id="PTHR30086">
    <property type="entry name" value="ARGININE EXPORTER PROTEIN ARGO"/>
    <property type="match status" value="1"/>
</dbReference>
<dbReference type="GO" id="GO:0005886">
    <property type="term" value="C:plasma membrane"/>
    <property type="evidence" value="ECO:0007669"/>
    <property type="project" value="UniProtKB-SubCell"/>
</dbReference>
<dbReference type="GO" id="GO:0015171">
    <property type="term" value="F:amino acid transmembrane transporter activity"/>
    <property type="evidence" value="ECO:0007669"/>
    <property type="project" value="TreeGrafter"/>
</dbReference>
<evidence type="ECO:0000256" key="1">
    <source>
        <dbReference type="ARBA" id="ARBA00004651"/>
    </source>
</evidence>
<keyword evidence="3 6" id="KW-0812">Transmembrane</keyword>
<dbReference type="InterPro" id="IPR001123">
    <property type="entry name" value="LeuE-type"/>
</dbReference>
<name>A0A1B1AMF9_9PROT</name>
<gene>
    <name evidence="7" type="ORF">ATE48_18485</name>
</gene>
<evidence type="ECO:0008006" key="9">
    <source>
        <dbReference type="Google" id="ProtNLM"/>
    </source>
</evidence>
<dbReference type="PANTHER" id="PTHR30086:SF20">
    <property type="entry name" value="ARGININE EXPORTER PROTEIN ARGO-RELATED"/>
    <property type="match status" value="1"/>
</dbReference>
<dbReference type="KEGG" id="cbot:ATE48_18485"/>
<dbReference type="InParanoid" id="A0A1B1AMF9"/>
<evidence type="ECO:0000313" key="8">
    <source>
        <dbReference type="Proteomes" id="UP000092498"/>
    </source>
</evidence>
<dbReference type="STRING" id="1759059.ATE48_18485"/>
<evidence type="ECO:0000256" key="6">
    <source>
        <dbReference type="SAM" id="Phobius"/>
    </source>
</evidence>
<accession>A0A1B1AMF9</accession>
<dbReference type="Pfam" id="PF01810">
    <property type="entry name" value="LysE"/>
    <property type="match status" value="1"/>
</dbReference>
<sequence length="158" mass="17075">MRGLAFYVLLAVLGAAELIATVPIVYAVLRWARVAYLFYLAWEAWVGARATSPGHAHANDHAPFWRGLVANVLNPKALVFYVALLPGYIAPDHAPFWVQALIPGALHLAISFVVHSLIVVEAAHAGAIVATSQDAVLVRRGLAPGIALIVIWLAWETR</sequence>
<dbReference type="AlphaFoldDB" id="A0A1B1AMF9"/>
<evidence type="ECO:0000256" key="3">
    <source>
        <dbReference type="ARBA" id="ARBA00022692"/>
    </source>
</evidence>
<evidence type="ECO:0000256" key="4">
    <source>
        <dbReference type="ARBA" id="ARBA00022989"/>
    </source>
</evidence>
<keyword evidence="5 6" id="KW-0472">Membrane</keyword>
<comment type="subcellular location">
    <subcellularLocation>
        <location evidence="1">Cell membrane</location>
        <topology evidence="1">Multi-pass membrane protein</topology>
    </subcellularLocation>
</comment>
<keyword evidence="4 6" id="KW-1133">Transmembrane helix</keyword>
<dbReference type="RefSeq" id="WP_066774164.1">
    <property type="nucleotide sequence ID" value="NZ_CP013244.1"/>
</dbReference>
<reference evidence="7 8" key="1">
    <citation type="submission" date="2015-11" db="EMBL/GenBank/DDBJ databases">
        <title>Whole-Genome Sequence of Candidatus Oderbacter manganicum from the National Park Lower Oder Valley, Germany.</title>
        <authorList>
            <person name="Braun B."/>
            <person name="Liere K."/>
            <person name="Szewzyk U."/>
        </authorList>
    </citation>
    <scope>NUCLEOTIDE SEQUENCE [LARGE SCALE GENOMIC DNA]</scope>
    <source>
        <strain evidence="7 8">OTSz_A_272</strain>
    </source>
</reference>
<dbReference type="EMBL" id="CP013244">
    <property type="protein sequence ID" value="ANP47743.1"/>
    <property type="molecule type" value="Genomic_DNA"/>
</dbReference>
<keyword evidence="2" id="KW-1003">Cell membrane</keyword>